<accession>A0A0Q9YQG5</accession>
<dbReference type="AlphaFoldDB" id="A0A0Q9YQG5"/>
<proteinExistence type="predicted"/>
<dbReference type="EMBL" id="LKAJ02000001">
    <property type="protein sequence ID" value="MCS5709955.1"/>
    <property type="molecule type" value="Genomic_DNA"/>
</dbReference>
<evidence type="ECO:0000313" key="1">
    <source>
        <dbReference type="EMBL" id="KRG18641.1"/>
    </source>
</evidence>
<dbReference type="Proteomes" id="UP000051497">
    <property type="component" value="Unassembled WGS sequence"/>
</dbReference>
<protein>
    <submittedName>
        <fullName evidence="1">Uncharacterized protein</fullName>
    </submittedName>
</protein>
<sequence length="192" mass="21790">MIEIIVVLLVAVMGVIAYKVYHRQRAQASSPVALEDADQLPLLLLQPKISWCKYLENVDDLGTRLAAQYQMCRQLGKLSFDVLRQKFAVGELTFERYEKTLFETNSVLADNLSKIVPLLEALDSVASQNTPKKQDYIQRTEGLLTLNQTLLDKLNELVTNLSDIKNLTGPDQKTIDFLLDNIKSMTERAKLY</sequence>
<reference evidence="2" key="2">
    <citation type="journal article" date="2016" name="Genome Announc.">
        <title>Draft Genome Sequences of Two Novel Amoeba-Resistant Intranuclear Bacteria, 'Candidatus Berkiella cookevillensis' and 'Candidatus Berkiella aquae'.</title>
        <authorList>
            <person name="Mehari Y.T."/>
            <person name="Arivett B.A."/>
            <person name="Farone A.L."/>
            <person name="Gunderson J.H."/>
            <person name="Farone M.B."/>
        </authorList>
    </citation>
    <scope>NUCLEOTIDE SEQUENCE</scope>
    <source>
        <strain evidence="2">HT99</strain>
    </source>
</reference>
<dbReference type="EMBL" id="LKAJ01000019">
    <property type="protein sequence ID" value="KRG18641.1"/>
    <property type="molecule type" value="Genomic_DNA"/>
</dbReference>
<dbReference type="RefSeq" id="WP_139016652.1">
    <property type="nucleotide sequence ID" value="NZ_LKAJ02000001.1"/>
</dbReference>
<keyword evidence="3" id="KW-1185">Reference proteome</keyword>
<organism evidence="1">
    <name type="scientific">Candidatus Berkiella aquae</name>
    <dbReference type="NCBI Taxonomy" id="295108"/>
    <lineage>
        <taxon>Bacteria</taxon>
        <taxon>Pseudomonadati</taxon>
        <taxon>Pseudomonadota</taxon>
        <taxon>Gammaproteobacteria</taxon>
        <taxon>Candidatus Berkiellales</taxon>
        <taxon>Candidatus Berkiellaceae</taxon>
        <taxon>Candidatus Berkiella</taxon>
    </lineage>
</organism>
<comment type="caution">
    <text evidence="1">The sequence shown here is derived from an EMBL/GenBank/DDBJ whole genome shotgun (WGS) entry which is preliminary data.</text>
</comment>
<name>A0A0Q9YQG5_9GAMM</name>
<evidence type="ECO:0000313" key="2">
    <source>
        <dbReference type="EMBL" id="MCS5709955.1"/>
    </source>
</evidence>
<evidence type="ECO:0000313" key="3">
    <source>
        <dbReference type="Proteomes" id="UP000051497"/>
    </source>
</evidence>
<reference evidence="2" key="3">
    <citation type="submission" date="2021-06" db="EMBL/GenBank/DDBJ databases">
        <title>Genomic Description and Analysis of Intracellular Bacteria, Candidatus Berkiella cookevillensis and Candidatus Berkiella aquae.</title>
        <authorList>
            <person name="Kidane D.T."/>
            <person name="Mehari Y.T."/>
            <person name="Rice F.C."/>
            <person name="Arivett B.A."/>
            <person name="Farone A.L."/>
            <person name="Berk S.G."/>
            <person name="Farone M.B."/>
        </authorList>
    </citation>
    <scope>NUCLEOTIDE SEQUENCE</scope>
    <source>
        <strain evidence="2">HT99</strain>
    </source>
</reference>
<gene>
    <name evidence="2" type="ORF">HT99x_000795</name>
    <name evidence="1" type="ORF">HT99x_02927</name>
</gene>
<dbReference type="STRING" id="295108.HT99x_02927"/>
<reference evidence="1" key="1">
    <citation type="submission" date="2015-09" db="EMBL/GenBank/DDBJ databases">
        <title>Draft Genome Sequences of Two Novel Amoeba-resistant Intranuclear Bacteria, Candidatus Berkiella cookevillensis and Candidatus Berkiella aquae.</title>
        <authorList>
            <person name="Mehari Y.T."/>
            <person name="Arivett B.A."/>
            <person name="Farone A.L."/>
            <person name="Gunderson J.H."/>
            <person name="Farone M.B."/>
        </authorList>
    </citation>
    <scope>NUCLEOTIDE SEQUENCE [LARGE SCALE GENOMIC DNA]</scope>
    <source>
        <strain evidence="1">HT99</strain>
    </source>
</reference>